<dbReference type="AlphaFoldDB" id="A0AA86PEP7"/>
<reference evidence="2 3" key="2">
    <citation type="submission" date="2024-07" db="EMBL/GenBank/DDBJ databases">
        <authorList>
            <person name="Akdeniz Z."/>
        </authorList>
    </citation>
    <scope>NUCLEOTIDE SEQUENCE [LARGE SCALE GENOMIC DNA]</scope>
</reference>
<evidence type="ECO:0000313" key="3">
    <source>
        <dbReference type="Proteomes" id="UP001642409"/>
    </source>
</evidence>
<dbReference type="EMBL" id="CATOUU010000627">
    <property type="protein sequence ID" value="CAI9936003.1"/>
    <property type="molecule type" value="Genomic_DNA"/>
</dbReference>
<name>A0AA86PEP7_9EUKA</name>
<dbReference type="Proteomes" id="UP001642409">
    <property type="component" value="Unassembled WGS sequence"/>
</dbReference>
<keyword evidence="3" id="KW-1185">Reference proteome</keyword>
<evidence type="ECO:0000313" key="2">
    <source>
        <dbReference type="EMBL" id="CAL6036024.1"/>
    </source>
</evidence>
<gene>
    <name evidence="1" type="ORF">HINF_LOCUS23648</name>
    <name evidence="2" type="ORF">HINF_LOCUS36215</name>
</gene>
<sequence length="133" mass="15829">MQYSRKYTCFNTFFIALRQNQYSSIRRRLRAAHFMTEKYCLEIQILFTISPSDISAQFVAVRKVFKFYKLSWCQSCKYIAEAKGLPSTNNHVMAATSLEMQMVRPRWIPRINLLASHSRITPLIRVQQSRWMH</sequence>
<reference evidence="1" key="1">
    <citation type="submission" date="2023-06" db="EMBL/GenBank/DDBJ databases">
        <authorList>
            <person name="Kurt Z."/>
        </authorList>
    </citation>
    <scope>NUCLEOTIDE SEQUENCE</scope>
</reference>
<comment type="caution">
    <text evidence="1">The sequence shown here is derived from an EMBL/GenBank/DDBJ whole genome shotgun (WGS) entry which is preliminary data.</text>
</comment>
<evidence type="ECO:0000313" key="1">
    <source>
        <dbReference type="EMBL" id="CAI9936003.1"/>
    </source>
</evidence>
<dbReference type="EMBL" id="CAXDID020000132">
    <property type="protein sequence ID" value="CAL6036024.1"/>
    <property type="molecule type" value="Genomic_DNA"/>
</dbReference>
<protein>
    <submittedName>
        <fullName evidence="2">Hypothetical_protein</fullName>
    </submittedName>
</protein>
<accession>A0AA86PEP7</accession>
<proteinExistence type="predicted"/>
<organism evidence="1">
    <name type="scientific">Hexamita inflata</name>
    <dbReference type="NCBI Taxonomy" id="28002"/>
    <lineage>
        <taxon>Eukaryota</taxon>
        <taxon>Metamonada</taxon>
        <taxon>Diplomonadida</taxon>
        <taxon>Hexamitidae</taxon>
        <taxon>Hexamitinae</taxon>
        <taxon>Hexamita</taxon>
    </lineage>
</organism>